<dbReference type="EMBL" id="UINC01055669">
    <property type="protein sequence ID" value="SVB74821.1"/>
    <property type="molecule type" value="Genomic_DNA"/>
</dbReference>
<evidence type="ECO:0000313" key="1">
    <source>
        <dbReference type="EMBL" id="SVB74821.1"/>
    </source>
</evidence>
<dbReference type="AlphaFoldDB" id="A0A382GKW9"/>
<gene>
    <name evidence="1" type="ORF">METZ01_LOCUS227675</name>
</gene>
<sequence length="100" mass="11252">MMMVPVIITTEQFIARRAIAEIKAFHHPHGFQQVKRAVDGRQIAMVTEFLVDFARAGWMFLAPQQVQNELARSCDASIVPTEPGCEFGKILLMPLHDQCA</sequence>
<name>A0A382GKW9_9ZZZZ</name>
<protein>
    <submittedName>
        <fullName evidence="1">Uncharacterized protein</fullName>
    </submittedName>
</protein>
<proteinExistence type="predicted"/>
<accession>A0A382GKW9</accession>
<organism evidence="1">
    <name type="scientific">marine metagenome</name>
    <dbReference type="NCBI Taxonomy" id="408172"/>
    <lineage>
        <taxon>unclassified sequences</taxon>
        <taxon>metagenomes</taxon>
        <taxon>ecological metagenomes</taxon>
    </lineage>
</organism>
<reference evidence="1" key="1">
    <citation type="submission" date="2018-05" db="EMBL/GenBank/DDBJ databases">
        <authorList>
            <person name="Lanie J.A."/>
            <person name="Ng W.-L."/>
            <person name="Kazmierczak K.M."/>
            <person name="Andrzejewski T.M."/>
            <person name="Davidsen T.M."/>
            <person name="Wayne K.J."/>
            <person name="Tettelin H."/>
            <person name="Glass J.I."/>
            <person name="Rusch D."/>
            <person name="Podicherti R."/>
            <person name="Tsui H.-C.T."/>
            <person name="Winkler M.E."/>
        </authorList>
    </citation>
    <scope>NUCLEOTIDE SEQUENCE</scope>
</reference>